<accession>A0ABQ6Q1N4</accession>
<dbReference type="InterPro" id="IPR036086">
    <property type="entry name" value="ParB/Sulfiredoxin_sf"/>
</dbReference>
<dbReference type="InterPro" id="IPR001091">
    <property type="entry name" value="RM_Methyltransferase"/>
</dbReference>
<dbReference type="Proteomes" id="UP001307705">
    <property type="component" value="Unassembled WGS sequence"/>
</dbReference>
<dbReference type="SUPFAM" id="SSF53335">
    <property type="entry name" value="S-adenosyl-L-methionine-dependent methyltransferases"/>
    <property type="match status" value="1"/>
</dbReference>
<keyword evidence="2" id="KW-0808">Transferase</keyword>
<evidence type="ECO:0000259" key="3">
    <source>
        <dbReference type="SMART" id="SM00470"/>
    </source>
</evidence>
<dbReference type="InterPro" id="IPR003115">
    <property type="entry name" value="ParB_N"/>
</dbReference>
<dbReference type="InterPro" id="IPR029063">
    <property type="entry name" value="SAM-dependent_MTases_sf"/>
</dbReference>
<dbReference type="RefSeq" id="WP_338228306.1">
    <property type="nucleotide sequence ID" value="NZ_BTPE01000005.1"/>
</dbReference>
<protein>
    <recommendedName>
        <fullName evidence="3">ParB-like N-terminal domain-containing protein</fullName>
    </recommendedName>
</protein>
<reference evidence="4 5" key="1">
    <citation type="submission" date="2023-08" db="EMBL/GenBank/DDBJ databases">
        <title>Draft genome sequence of Algoriphagus taiwanensis.</title>
        <authorList>
            <person name="Takatani N."/>
            <person name="Hosokawa M."/>
            <person name="Sawabe T."/>
        </authorList>
    </citation>
    <scope>NUCLEOTIDE SEQUENCE [LARGE SCALE GENOMIC DNA]</scope>
    <source>
        <strain evidence="4 5">JCM 19755</strain>
    </source>
</reference>
<dbReference type="EMBL" id="BTPE01000005">
    <property type="protein sequence ID" value="GMQ33510.1"/>
    <property type="molecule type" value="Genomic_DNA"/>
</dbReference>
<dbReference type="InterPro" id="IPR002941">
    <property type="entry name" value="DNA_methylase_N4/N6"/>
</dbReference>
<keyword evidence="5" id="KW-1185">Reference proteome</keyword>
<name>A0ABQ6Q1N4_9BACT</name>
<organism evidence="4 5">
    <name type="scientific">Algoriphagus taiwanensis</name>
    <dbReference type="NCBI Taxonomy" id="1445656"/>
    <lineage>
        <taxon>Bacteria</taxon>
        <taxon>Pseudomonadati</taxon>
        <taxon>Bacteroidota</taxon>
        <taxon>Cytophagia</taxon>
        <taxon>Cytophagales</taxon>
        <taxon>Cyclobacteriaceae</taxon>
        <taxon>Algoriphagus</taxon>
    </lineage>
</organism>
<sequence length="598" mass="68025">MENLVQNDVPVMSNPIVKIEEVSVKNLDMLNSTHSVCPKVVEYGYKYLPVIEGRFPENLDPSKLTPVRFRSVFDVSLDLIDIHPTAQMTYVEKDLRSLQFVIEKMGQIEPAGAVQRGIRFQVFDGISRVLIARNLGWEKIRIELFDYDDSELRDIHVIKNMRTKRSQMEQVLKAESVLGVLGKSQGKKREMIGDITLKDDEYGLVGKDRFQLTCAILGLDFSPSTLRKIIAVKEFEESGDEEVKGLGLMDKIQNKGMTISNAHNLMKGYQKALEERNRPNPIEEALDSVLEQRFKLFNKSSKDLSDLETGSIQTVMTSQPYHDIREYPKGVCEDEIPFGQEPTTDDFVKRSVEFYGGVKRVLKDDGSLFVNLGESYNGGVSSLATHKFAVEMVKDGWYLQESITWKKENPKPQGEIRRLRPVTEVIFHFTKNPTNFKYKEFVFWSREEKITIQKGCNDQTSLDKKSNESKFSLKKPRTTFTNFLDSQKVKGVIEGAAFNWSKLRKIDPSFVHLAPAPDYLAIIPILMTTDPGDRILDGFCGSSSFLDVAISLGRSVVGFDTDPNSIKFSEKRLALALKEEISSDELRRIETEYFLKVA</sequence>
<dbReference type="SUPFAM" id="SSF110849">
    <property type="entry name" value="ParB/Sulfiredoxin"/>
    <property type="match status" value="1"/>
</dbReference>
<evidence type="ECO:0000313" key="5">
    <source>
        <dbReference type="Proteomes" id="UP001307705"/>
    </source>
</evidence>
<dbReference type="SMART" id="SM00470">
    <property type="entry name" value="ParB"/>
    <property type="match status" value="1"/>
</dbReference>
<gene>
    <name evidence="4" type="ORF">Ataiwa_17820</name>
</gene>
<comment type="caution">
    <text evidence="4">The sequence shown here is derived from an EMBL/GenBank/DDBJ whole genome shotgun (WGS) entry which is preliminary data.</text>
</comment>
<keyword evidence="1" id="KW-0489">Methyltransferase</keyword>
<feature type="domain" description="ParB-like N-terminal" evidence="3">
    <location>
        <begin position="75"/>
        <end position="161"/>
    </location>
</feature>
<evidence type="ECO:0000256" key="2">
    <source>
        <dbReference type="ARBA" id="ARBA00022679"/>
    </source>
</evidence>
<evidence type="ECO:0000256" key="1">
    <source>
        <dbReference type="ARBA" id="ARBA00022603"/>
    </source>
</evidence>
<dbReference type="PRINTS" id="PR00508">
    <property type="entry name" value="S21N4MTFRASE"/>
</dbReference>
<evidence type="ECO:0000313" key="4">
    <source>
        <dbReference type="EMBL" id="GMQ33510.1"/>
    </source>
</evidence>
<dbReference type="Gene3D" id="3.40.50.150">
    <property type="entry name" value="Vaccinia Virus protein VP39"/>
    <property type="match status" value="1"/>
</dbReference>
<proteinExistence type="predicted"/>
<dbReference type="Pfam" id="PF01555">
    <property type="entry name" value="N6_N4_Mtase"/>
    <property type="match status" value="1"/>
</dbReference>